<feature type="signal peptide" evidence="1">
    <location>
        <begin position="1"/>
        <end position="18"/>
    </location>
</feature>
<accession>A0A6N2SDY8</accession>
<keyword evidence="1" id="KW-0732">Signal</keyword>
<dbReference type="AlphaFoldDB" id="A0A6N2SDY8"/>
<feature type="chain" id="PRO_5026793286" description="Lipoprotein" evidence="1">
    <location>
        <begin position="19"/>
        <end position="150"/>
    </location>
</feature>
<dbReference type="RefSeq" id="WP_102722052.1">
    <property type="nucleotide sequence ID" value="NZ_CACRSS010000002.1"/>
</dbReference>
<name>A0A6N2SDY8_9BACT</name>
<organism evidence="2">
    <name type="scientific">Akkermansia muciniphila</name>
    <dbReference type="NCBI Taxonomy" id="239935"/>
    <lineage>
        <taxon>Bacteria</taxon>
        <taxon>Pseudomonadati</taxon>
        <taxon>Verrucomicrobiota</taxon>
        <taxon>Verrucomicrobiia</taxon>
        <taxon>Verrucomicrobiales</taxon>
        <taxon>Akkermansiaceae</taxon>
        <taxon>Akkermansia</taxon>
    </lineage>
</organism>
<gene>
    <name evidence="2" type="ORF">AMLFYP55_02095</name>
</gene>
<sequence length="150" mass="16149">MSFIVRTVFLCTALNVVAACSQRQSVQPVAEAAVHVSIGALVYDVTLKDDGVEVERRPFALYANALGKQYPVKKVFLKGDAYKVESLAKILLKEGWTKVASLQPEEAAVFLHAPGEKKFHPVPAASGNTAVCKALNKACYEACLKEPGIS</sequence>
<evidence type="ECO:0008006" key="3">
    <source>
        <dbReference type="Google" id="ProtNLM"/>
    </source>
</evidence>
<dbReference type="EMBL" id="CACRSS010000002">
    <property type="protein sequence ID" value="VYS91194.1"/>
    <property type="molecule type" value="Genomic_DNA"/>
</dbReference>
<proteinExistence type="predicted"/>
<protein>
    <recommendedName>
        <fullName evidence="3">Lipoprotein</fullName>
    </recommendedName>
</protein>
<dbReference type="PROSITE" id="PS51257">
    <property type="entry name" value="PROKAR_LIPOPROTEIN"/>
    <property type="match status" value="1"/>
</dbReference>
<evidence type="ECO:0000256" key="1">
    <source>
        <dbReference type="SAM" id="SignalP"/>
    </source>
</evidence>
<evidence type="ECO:0000313" key="2">
    <source>
        <dbReference type="EMBL" id="VYS91194.1"/>
    </source>
</evidence>
<reference evidence="2" key="1">
    <citation type="submission" date="2019-11" db="EMBL/GenBank/DDBJ databases">
        <authorList>
            <person name="Feng L."/>
        </authorList>
    </citation>
    <scope>NUCLEOTIDE SEQUENCE</scope>
    <source>
        <strain evidence="2">AMuciniphilaLFYP55</strain>
    </source>
</reference>